<evidence type="ECO:0000256" key="9">
    <source>
        <dbReference type="ARBA" id="ARBA00023224"/>
    </source>
</evidence>
<evidence type="ECO:0000256" key="6">
    <source>
        <dbReference type="ARBA" id="ARBA00022692"/>
    </source>
</evidence>
<dbReference type="PANTHER" id="PTHR43531">
    <property type="entry name" value="PROTEIN ICFG"/>
    <property type="match status" value="1"/>
</dbReference>
<dbReference type="PROSITE" id="PS50885">
    <property type="entry name" value="HAMP"/>
    <property type="match status" value="1"/>
</dbReference>
<evidence type="ECO:0000256" key="4">
    <source>
        <dbReference type="ARBA" id="ARBA00022500"/>
    </source>
</evidence>
<dbReference type="Pfam" id="PF02203">
    <property type="entry name" value="TarH"/>
    <property type="match status" value="1"/>
</dbReference>
<evidence type="ECO:0000313" key="15">
    <source>
        <dbReference type="EMBL" id="OLP08268.1"/>
    </source>
</evidence>
<keyword evidence="7 12" id="KW-1133">Transmembrane helix</keyword>
<dbReference type="SMART" id="SM00304">
    <property type="entry name" value="HAMP"/>
    <property type="match status" value="1"/>
</dbReference>
<dbReference type="CDD" id="cd11386">
    <property type="entry name" value="MCP_signal"/>
    <property type="match status" value="1"/>
</dbReference>
<name>A0A1Q8YJP1_9BURK</name>
<proteinExistence type="inferred from homology"/>
<dbReference type="Pfam" id="PF00672">
    <property type="entry name" value="HAMP"/>
    <property type="match status" value="1"/>
</dbReference>
<accession>A0A1Q8YJP1</accession>
<evidence type="ECO:0000256" key="8">
    <source>
        <dbReference type="ARBA" id="ARBA00023136"/>
    </source>
</evidence>
<dbReference type="STRING" id="81479.RA876_16795"/>
<dbReference type="InterPro" id="IPR003660">
    <property type="entry name" value="HAMP_dom"/>
</dbReference>
<dbReference type="PANTHER" id="PTHR43531:SF14">
    <property type="entry name" value="METHYL-ACCEPTING CHEMOTAXIS PROTEIN I-RELATED"/>
    <property type="match status" value="1"/>
</dbReference>
<protein>
    <submittedName>
        <fullName evidence="15">Methyl-accepting chemotaxis sensory transducer with HAMP domain</fullName>
    </submittedName>
</protein>
<dbReference type="SUPFAM" id="SSF58104">
    <property type="entry name" value="Methyl-accepting chemotaxis protein (MCP) signaling domain"/>
    <property type="match status" value="1"/>
</dbReference>
<gene>
    <name evidence="15" type="ORF">BLL52_0556</name>
</gene>
<dbReference type="InterPro" id="IPR004090">
    <property type="entry name" value="Chemotax_Me-accpt_rcpt"/>
</dbReference>
<reference evidence="15 16" key="1">
    <citation type="submission" date="2017-01" db="EMBL/GenBank/DDBJ databases">
        <title>Genome sequence of Rhodoferax antarcticus ANT.BR, a psychrophilic purple nonsulfur bacterium from an Antarctic microbial mat.</title>
        <authorList>
            <person name="Baker J."/>
            <person name="Riester C."/>
            <person name="Skinner B."/>
            <person name="Newell A."/>
            <person name="Swingley W."/>
            <person name="Madigan M."/>
            <person name="Jung D."/>
            <person name="Asao M."/>
            <person name="Chen M."/>
            <person name="Loughlin P."/>
            <person name="Pan H."/>
            <person name="Lin S."/>
            <person name="Li N."/>
            <person name="Shaw J."/>
            <person name="Prado M."/>
            <person name="Sherman C."/>
            <person name="Li X."/>
            <person name="Tang J."/>
            <person name="Blankenship R."/>
            <person name="Zhao T."/>
            <person name="Touchman J."/>
            <person name="Sattley M."/>
        </authorList>
    </citation>
    <scope>NUCLEOTIDE SEQUENCE [LARGE SCALE GENOMIC DNA]</scope>
    <source>
        <strain evidence="15 16">ANT.BR</strain>
    </source>
</reference>
<feature type="transmembrane region" description="Helical" evidence="12">
    <location>
        <begin position="100"/>
        <end position="121"/>
    </location>
</feature>
<keyword evidence="8 12" id="KW-0472">Membrane</keyword>
<comment type="subcellular location">
    <subcellularLocation>
        <location evidence="1">Cell inner membrane</location>
        <topology evidence="1">Multi-pass membrane protein</topology>
    </subcellularLocation>
</comment>
<dbReference type="PRINTS" id="PR00260">
    <property type="entry name" value="CHEMTRNSDUCR"/>
</dbReference>
<organism evidence="15 16">
    <name type="scientific">Rhodoferax antarcticus ANT.BR</name>
    <dbReference type="NCBI Taxonomy" id="1111071"/>
    <lineage>
        <taxon>Bacteria</taxon>
        <taxon>Pseudomonadati</taxon>
        <taxon>Pseudomonadota</taxon>
        <taxon>Betaproteobacteria</taxon>
        <taxon>Burkholderiales</taxon>
        <taxon>Comamonadaceae</taxon>
        <taxon>Rhodoferax</taxon>
    </lineage>
</organism>
<evidence type="ECO:0000256" key="5">
    <source>
        <dbReference type="ARBA" id="ARBA00022519"/>
    </source>
</evidence>
<dbReference type="AlphaFoldDB" id="A0A1Q8YJP1"/>
<feature type="domain" description="Methyl-accepting transducer" evidence="13">
    <location>
        <begin position="179"/>
        <end position="408"/>
    </location>
</feature>
<comment type="caution">
    <text evidence="15">The sequence shown here is derived from an EMBL/GenBank/DDBJ whole genome shotgun (WGS) entry which is preliminary data.</text>
</comment>
<feature type="domain" description="HAMP" evidence="14">
    <location>
        <begin position="122"/>
        <end position="174"/>
    </location>
</feature>
<dbReference type="InterPro" id="IPR003122">
    <property type="entry name" value="Tar_rcpt_lig-bd"/>
</dbReference>
<keyword evidence="6 12" id="KW-0812">Transmembrane</keyword>
<keyword evidence="16" id="KW-1185">Reference proteome</keyword>
<evidence type="ECO:0000259" key="14">
    <source>
        <dbReference type="PROSITE" id="PS50885"/>
    </source>
</evidence>
<evidence type="ECO:0000256" key="10">
    <source>
        <dbReference type="ARBA" id="ARBA00029447"/>
    </source>
</evidence>
<sequence>MLAIGKIWATYMATTLTPKEAEIAKQLALDRGRFVTEALKPAVAALDAQDFEAAKRITLERTRTLYGPVDAGLDALMKLQIDIAREEFDAATARYSTIRMVSITAIGACVLFAVLFGAALIRGMSRALRLASKAADAAASGDLSHIVTVEGKDEISHVLSSFATMQVNLIGVVSKVRHGADGVATASAQIAAGNHDLSARTETQASALEQTAASMEQLSATVKQNADNARQANQFAQEASTVAVQGGEVVTEVVATMRGINDASRKIADIISVIDGIAFQTNILALNAAVEAARAGEQGRGFAVVATEVRALAGRSASAAKEIKALIDTSVARVDQGSALVDKAGVTMTEVVTAIKRVTDLMGEISAASHEQSLGVSQVGEAVMHMDQVTQQNAALVEEMAAAASSLTEQAQDLVASMEVFKLEDDKTPAGTPTTATRLKADTNWHLYEASAAAKSAILRPMIDTSRAVAMRMQHPSRALQARAVAPQLAETNWSSF</sequence>
<keyword evidence="3" id="KW-0488">Methylation</keyword>
<keyword evidence="9 11" id="KW-0807">Transducer</keyword>
<evidence type="ECO:0000256" key="2">
    <source>
        <dbReference type="ARBA" id="ARBA00022475"/>
    </source>
</evidence>
<dbReference type="Gene3D" id="1.10.287.950">
    <property type="entry name" value="Methyl-accepting chemotaxis protein"/>
    <property type="match status" value="1"/>
</dbReference>
<dbReference type="EMBL" id="MSYM01000005">
    <property type="protein sequence ID" value="OLP08268.1"/>
    <property type="molecule type" value="Genomic_DNA"/>
</dbReference>
<dbReference type="SMART" id="SM00283">
    <property type="entry name" value="MA"/>
    <property type="match status" value="1"/>
</dbReference>
<dbReference type="GO" id="GO:0007165">
    <property type="term" value="P:signal transduction"/>
    <property type="evidence" value="ECO:0007669"/>
    <property type="project" value="UniProtKB-KW"/>
</dbReference>
<dbReference type="GO" id="GO:0004888">
    <property type="term" value="F:transmembrane signaling receptor activity"/>
    <property type="evidence" value="ECO:0007669"/>
    <property type="project" value="InterPro"/>
</dbReference>
<dbReference type="PROSITE" id="PS50111">
    <property type="entry name" value="CHEMOTAXIS_TRANSDUC_2"/>
    <property type="match status" value="1"/>
</dbReference>
<keyword evidence="2" id="KW-1003">Cell membrane</keyword>
<keyword evidence="5" id="KW-0997">Cell inner membrane</keyword>
<dbReference type="GO" id="GO:0006935">
    <property type="term" value="P:chemotaxis"/>
    <property type="evidence" value="ECO:0007669"/>
    <property type="project" value="UniProtKB-KW"/>
</dbReference>
<evidence type="ECO:0000256" key="7">
    <source>
        <dbReference type="ARBA" id="ARBA00022989"/>
    </source>
</evidence>
<dbReference type="GO" id="GO:0005886">
    <property type="term" value="C:plasma membrane"/>
    <property type="evidence" value="ECO:0007669"/>
    <property type="project" value="UniProtKB-SubCell"/>
</dbReference>
<evidence type="ECO:0000256" key="12">
    <source>
        <dbReference type="SAM" id="Phobius"/>
    </source>
</evidence>
<dbReference type="InterPro" id="IPR051310">
    <property type="entry name" value="MCP_chemotaxis"/>
</dbReference>
<evidence type="ECO:0000313" key="16">
    <source>
        <dbReference type="Proteomes" id="UP000185911"/>
    </source>
</evidence>
<dbReference type="Proteomes" id="UP000185911">
    <property type="component" value="Unassembled WGS sequence"/>
</dbReference>
<comment type="similarity">
    <text evidence="10">Belongs to the methyl-accepting chemotaxis (MCP) protein family.</text>
</comment>
<dbReference type="Pfam" id="PF00015">
    <property type="entry name" value="MCPsignal"/>
    <property type="match status" value="1"/>
</dbReference>
<evidence type="ECO:0000259" key="13">
    <source>
        <dbReference type="PROSITE" id="PS50111"/>
    </source>
</evidence>
<evidence type="ECO:0000256" key="11">
    <source>
        <dbReference type="PROSITE-ProRule" id="PRU00284"/>
    </source>
</evidence>
<evidence type="ECO:0000256" key="3">
    <source>
        <dbReference type="ARBA" id="ARBA00022481"/>
    </source>
</evidence>
<dbReference type="FunFam" id="1.10.287.950:FF:000001">
    <property type="entry name" value="Methyl-accepting chemotaxis sensory transducer"/>
    <property type="match status" value="1"/>
</dbReference>
<dbReference type="InterPro" id="IPR004089">
    <property type="entry name" value="MCPsignal_dom"/>
</dbReference>
<keyword evidence="4" id="KW-0145">Chemotaxis</keyword>
<evidence type="ECO:0000256" key="1">
    <source>
        <dbReference type="ARBA" id="ARBA00004429"/>
    </source>
</evidence>